<keyword evidence="3" id="KW-0813">Transport</keyword>
<feature type="transmembrane region" description="Helical" evidence="8">
    <location>
        <begin position="285"/>
        <end position="304"/>
    </location>
</feature>
<comment type="subcellular location">
    <subcellularLocation>
        <location evidence="1">Cell membrane</location>
        <topology evidence="1">Multi-pass membrane protein</topology>
    </subcellularLocation>
</comment>
<dbReference type="Gene3D" id="1.20.1530.20">
    <property type="match status" value="1"/>
</dbReference>
<evidence type="ECO:0000256" key="4">
    <source>
        <dbReference type="ARBA" id="ARBA00022475"/>
    </source>
</evidence>
<sequence>MNMTLHSLLELEGMMAVLMAVGYLVYRRGIVTEKGKQSLVNLCIAFIIPCNIIQAFCKEQQAGTLGQLGRIFFISVTAHLFCILAGRFLFERYPKAQRSVLQYATVCSNGGFMGNAVAEGLFGATGLVYASIFLIPMRIVMWGFGPGYFSGGQSAKETMRKILCHPCMVGVYTGLILMITGVRPPAFLYAVIQKAGNCTVPMTMMVVGMILAQEKLGNLLSATTLCFTLVRLGMLPLVTLLLCRVIEGMDPVSTGVCVIMMGLPAASMTPIMADRYGGDAVLASRCLVLTTGLSLATLTAWGLLLL</sequence>
<feature type="transmembrane region" description="Helical" evidence="8">
    <location>
        <begin position="219"/>
        <end position="240"/>
    </location>
</feature>
<dbReference type="Pfam" id="PF03547">
    <property type="entry name" value="Mem_trans"/>
    <property type="match status" value="2"/>
</dbReference>
<evidence type="ECO:0000313" key="10">
    <source>
        <dbReference type="Proteomes" id="UP000658131"/>
    </source>
</evidence>
<dbReference type="PANTHER" id="PTHR36838:SF1">
    <property type="entry name" value="SLR1864 PROTEIN"/>
    <property type="match status" value="1"/>
</dbReference>
<proteinExistence type="inferred from homology"/>
<comment type="caution">
    <text evidence="9">The sequence shown here is derived from an EMBL/GenBank/DDBJ whole genome shotgun (WGS) entry which is preliminary data.</text>
</comment>
<evidence type="ECO:0000256" key="6">
    <source>
        <dbReference type="ARBA" id="ARBA00022989"/>
    </source>
</evidence>
<organism evidence="9 10">
    <name type="scientific">Yanshouia hominis</name>
    <dbReference type="NCBI Taxonomy" id="2763673"/>
    <lineage>
        <taxon>Bacteria</taxon>
        <taxon>Bacillati</taxon>
        <taxon>Bacillota</taxon>
        <taxon>Clostridia</taxon>
        <taxon>Eubacteriales</taxon>
        <taxon>Oscillospiraceae</taxon>
        <taxon>Yanshouia</taxon>
    </lineage>
</organism>
<evidence type="ECO:0000256" key="5">
    <source>
        <dbReference type="ARBA" id="ARBA00022692"/>
    </source>
</evidence>
<dbReference type="InterPro" id="IPR004776">
    <property type="entry name" value="Mem_transp_PIN-like"/>
</dbReference>
<evidence type="ECO:0000256" key="2">
    <source>
        <dbReference type="ARBA" id="ARBA00010145"/>
    </source>
</evidence>
<evidence type="ECO:0000313" key="9">
    <source>
        <dbReference type="EMBL" id="MBC8577674.1"/>
    </source>
</evidence>
<name>A0ABR7NMR4_9FIRM</name>
<keyword evidence="7 8" id="KW-0472">Membrane</keyword>
<dbReference type="EMBL" id="JACRTB010000042">
    <property type="protein sequence ID" value="MBC8577674.1"/>
    <property type="molecule type" value="Genomic_DNA"/>
</dbReference>
<dbReference type="RefSeq" id="WP_262401050.1">
    <property type="nucleotide sequence ID" value="NZ_JACRTB010000042.1"/>
</dbReference>
<evidence type="ECO:0000256" key="3">
    <source>
        <dbReference type="ARBA" id="ARBA00022448"/>
    </source>
</evidence>
<dbReference type="PANTHER" id="PTHR36838">
    <property type="entry name" value="AUXIN EFFLUX CARRIER FAMILY PROTEIN"/>
    <property type="match status" value="1"/>
</dbReference>
<keyword evidence="5 8" id="KW-0812">Transmembrane</keyword>
<evidence type="ECO:0000256" key="1">
    <source>
        <dbReference type="ARBA" id="ARBA00004651"/>
    </source>
</evidence>
<comment type="similarity">
    <text evidence="2">Belongs to the auxin efflux carrier (TC 2.A.69) family.</text>
</comment>
<dbReference type="InterPro" id="IPR038770">
    <property type="entry name" value="Na+/solute_symporter_sf"/>
</dbReference>
<evidence type="ECO:0000256" key="7">
    <source>
        <dbReference type="ARBA" id="ARBA00023136"/>
    </source>
</evidence>
<feature type="transmembrane region" description="Helical" evidence="8">
    <location>
        <begin position="128"/>
        <end position="150"/>
    </location>
</feature>
<feature type="transmembrane region" description="Helical" evidence="8">
    <location>
        <begin position="6"/>
        <end position="26"/>
    </location>
</feature>
<gene>
    <name evidence="9" type="ORF">H8717_14860</name>
</gene>
<evidence type="ECO:0000256" key="8">
    <source>
        <dbReference type="SAM" id="Phobius"/>
    </source>
</evidence>
<reference evidence="9 10" key="1">
    <citation type="submission" date="2020-08" db="EMBL/GenBank/DDBJ databases">
        <title>Genome public.</title>
        <authorList>
            <person name="Liu C."/>
            <person name="Sun Q."/>
        </authorList>
    </citation>
    <scope>NUCLEOTIDE SEQUENCE [LARGE SCALE GENOMIC DNA]</scope>
    <source>
        <strain evidence="9 10">BX1</strain>
    </source>
</reference>
<feature type="transmembrane region" description="Helical" evidence="8">
    <location>
        <begin position="38"/>
        <end position="56"/>
    </location>
</feature>
<feature type="transmembrane region" description="Helical" evidence="8">
    <location>
        <begin position="68"/>
        <end position="89"/>
    </location>
</feature>
<keyword evidence="10" id="KW-1185">Reference proteome</keyword>
<dbReference type="Proteomes" id="UP000658131">
    <property type="component" value="Unassembled WGS sequence"/>
</dbReference>
<protein>
    <submittedName>
        <fullName evidence="9">AEC family transporter</fullName>
    </submittedName>
</protein>
<feature type="transmembrane region" description="Helical" evidence="8">
    <location>
        <begin position="162"/>
        <end position="180"/>
    </location>
</feature>
<feature type="transmembrane region" description="Helical" evidence="8">
    <location>
        <begin position="186"/>
        <end position="212"/>
    </location>
</feature>
<feature type="transmembrane region" description="Helical" evidence="8">
    <location>
        <begin position="252"/>
        <end position="273"/>
    </location>
</feature>
<keyword evidence="4" id="KW-1003">Cell membrane</keyword>
<keyword evidence="6 8" id="KW-1133">Transmembrane helix</keyword>
<accession>A0ABR7NMR4</accession>